<dbReference type="AlphaFoldDB" id="G3MTP6"/>
<feature type="signal peptide" evidence="1">
    <location>
        <begin position="1"/>
        <end position="35"/>
    </location>
</feature>
<protein>
    <recommendedName>
        <fullName evidence="3">Single domain-containing protein</fullName>
    </recommendedName>
</protein>
<keyword evidence="1" id="KW-0732">Signal</keyword>
<dbReference type="EMBL" id="JO845248">
    <property type="protein sequence ID" value="AEO36864.1"/>
    <property type="molecule type" value="mRNA"/>
</dbReference>
<organism evidence="2">
    <name type="scientific">Amblyomma maculatum</name>
    <name type="common">Gulf Coast tick</name>
    <dbReference type="NCBI Taxonomy" id="34609"/>
    <lineage>
        <taxon>Eukaryota</taxon>
        <taxon>Metazoa</taxon>
        <taxon>Ecdysozoa</taxon>
        <taxon>Arthropoda</taxon>
        <taxon>Chelicerata</taxon>
        <taxon>Arachnida</taxon>
        <taxon>Acari</taxon>
        <taxon>Parasitiformes</taxon>
        <taxon>Ixodida</taxon>
        <taxon>Ixodoidea</taxon>
        <taxon>Ixodidae</taxon>
        <taxon>Amblyomminae</taxon>
        <taxon>Amblyomma</taxon>
    </lineage>
</organism>
<accession>G3MTP6</accession>
<reference evidence="2" key="1">
    <citation type="journal article" date="2011" name="PLoS ONE">
        <title>A deep insight into the sialotranscriptome of the gulf coast tick, Amblyomma maculatum.</title>
        <authorList>
            <person name="Karim S."/>
            <person name="Singh P."/>
            <person name="Ribeiro J.M."/>
        </authorList>
    </citation>
    <scope>NUCLEOTIDE SEQUENCE</scope>
    <source>
        <tissue evidence="2">Salivary gland</tissue>
    </source>
</reference>
<evidence type="ECO:0000256" key="1">
    <source>
        <dbReference type="SAM" id="SignalP"/>
    </source>
</evidence>
<feature type="chain" id="PRO_5003447531" description="Single domain-containing protein" evidence="1">
    <location>
        <begin position="36"/>
        <end position="162"/>
    </location>
</feature>
<sequence length="162" mass="18219">MVTGRDITLHSTLTYMMLLCGLLITLLLWVPLSRAEDVSNVKQVEIQNPQLDKGYCAYHTTAFNGAIIPPEACERWTCKSNEGKIIKEECKELEHGCERKNPKAKFPRCCETKCLEKSYPFCTTPDNVILPYGGSRESKGSGNCVKYTCENGKLKESKCDNE</sequence>
<proteinExistence type="evidence at transcript level"/>
<name>G3MTP6_AMBMU</name>
<evidence type="ECO:0000313" key="2">
    <source>
        <dbReference type="EMBL" id="AEO36864.1"/>
    </source>
</evidence>
<evidence type="ECO:0008006" key="3">
    <source>
        <dbReference type="Google" id="ProtNLM"/>
    </source>
</evidence>